<dbReference type="OrthoDB" id="190848at2"/>
<keyword evidence="2" id="KW-1185">Reference proteome</keyword>
<name>A0A4P2VKG2_FLUSA</name>
<proteinExistence type="predicted"/>
<dbReference type="RefSeq" id="WP_130610186.1">
    <property type="nucleotide sequence ID" value="NZ_AP019368.1"/>
</dbReference>
<dbReference type="Pfam" id="PF11185">
    <property type="entry name" value="DUF2971"/>
    <property type="match status" value="1"/>
</dbReference>
<organism evidence="1 2">
    <name type="scientific">Fluviispira sanaruensis</name>
    <dbReference type="NCBI Taxonomy" id="2493639"/>
    <lineage>
        <taxon>Bacteria</taxon>
        <taxon>Pseudomonadati</taxon>
        <taxon>Bdellovibrionota</taxon>
        <taxon>Oligoflexia</taxon>
        <taxon>Silvanigrellales</taxon>
        <taxon>Silvanigrellaceae</taxon>
        <taxon>Fluviispira</taxon>
    </lineage>
</organism>
<protein>
    <submittedName>
        <fullName evidence="1">DUF2971 domain-containing protein</fullName>
    </submittedName>
</protein>
<evidence type="ECO:0000313" key="1">
    <source>
        <dbReference type="EMBL" id="BBH53736.1"/>
    </source>
</evidence>
<evidence type="ECO:0000313" key="2">
    <source>
        <dbReference type="Proteomes" id="UP000291236"/>
    </source>
</evidence>
<dbReference type="Proteomes" id="UP000291236">
    <property type="component" value="Chromosome"/>
</dbReference>
<accession>A0A4P2VKG2</accession>
<dbReference type="KEGG" id="sbf:JCM31447_21840"/>
<sequence>MNFSSVYRFRSAKSIFEHKELENQEVYFSSIEELNDPIEEYKNYLFNADKIYSTNFLRIYFLNIFIYHNYKSTNVINFKLQNSSFLTYDDKLEKFLSHDIINKINCILSSNSDITEQELKYYFTEFITSIAYCIVKDITYDENSINENSKIIDGIIKIKNKIKTLNSFDNNSELKDMYDKFAMNKKSPLKKYLENYIDYLNFTNDYFEKIKHLCFPKTRISCFSATYTSVLMWSHYADSHKGICLIFKTRIHKNSQFIKLHDLNFKIQSNEDIYTLGDNLLGVRKHDFIKVKYKKILSDFPSTNFATSHGMLTPEESKEFYKDSNGNDSKVIHEIYRENPEWINKYWQIYFESISTKLEPWSYEQELRLIEDNILDRNKFDNIENRKKKFIIDDLEGIIFGIKTSDNDKKKIINIIESKKSNCKFYQSFISYTNKNIIDKFELKK</sequence>
<dbReference type="AlphaFoldDB" id="A0A4P2VKG2"/>
<gene>
    <name evidence="1" type="ORF">JCM31447_21840</name>
</gene>
<dbReference type="EMBL" id="AP019368">
    <property type="protein sequence ID" value="BBH53736.1"/>
    <property type="molecule type" value="Genomic_DNA"/>
</dbReference>
<dbReference type="InterPro" id="IPR021352">
    <property type="entry name" value="DUF2971"/>
</dbReference>
<reference evidence="1 2" key="1">
    <citation type="submission" date="2018-12" db="EMBL/GenBank/DDBJ databases">
        <title>Rubrispira sanarue gen. nov., sp., nov., a member of the order Silvanigrellales, isolated from a brackish lake in Hamamatsu Japan.</title>
        <authorList>
            <person name="Maejima Y."/>
            <person name="Iino T."/>
            <person name="Muraguchi Y."/>
            <person name="Fukuda K."/>
            <person name="Nojiri H."/>
            <person name="Ohkuma M."/>
            <person name="Moriuchi R."/>
            <person name="Dohra H."/>
            <person name="Kimbara K."/>
            <person name="Shintani M."/>
        </authorList>
    </citation>
    <scope>NUCLEOTIDE SEQUENCE [LARGE SCALE GENOMIC DNA]</scope>
    <source>
        <strain evidence="1 2">RF1110005</strain>
    </source>
</reference>